<protein>
    <recommendedName>
        <fullName evidence="4">DUF4200 domain-containing protein</fullName>
    </recommendedName>
</protein>
<evidence type="ECO:0000256" key="2">
    <source>
        <dbReference type="SAM" id="Coils"/>
    </source>
</evidence>
<evidence type="ECO:0000313" key="6">
    <source>
        <dbReference type="Proteomes" id="UP001605036"/>
    </source>
</evidence>
<dbReference type="InterPro" id="IPR025252">
    <property type="entry name" value="DUF4200"/>
</dbReference>
<dbReference type="InterPro" id="IPR051147">
    <property type="entry name" value="CFAP_domain-containing"/>
</dbReference>
<organism evidence="5 6">
    <name type="scientific">Riccia fluitans</name>
    <dbReference type="NCBI Taxonomy" id="41844"/>
    <lineage>
        <taxon>Eukaryota</taxon>
        <taxon>Viridiplantae</taxon>
        <taxon>Streptophyta</taxon>
        <taxon>Embryophyta</taxon>
        <taxon>Marchantiophyta</taxon>
        <taxon>Marchantiopsida</taxon>
        <taxon>Marchantiidae</taxon>
        <taxon>Marchantiales</taxon>
        <taxon>Ricciaceae</taxon>
        <taxon>Riccia</taxon>
    </lineage>
</organism>
<gene>
    <name evidence="5" type="ORF">R1flu_006348</name>
</gene>
<sequence>MATPQSVVTAGDDKKDTEPINPGQLNKALPATRLLEKRRMVSHVQEALEDQKNEFAQKEEILKKREETLRTKDLQLQESLIGFSKFLQENGVKRKRAEKKAADEIRLRLEKEAEIAELEAQHTRLKHEKNVTHADLERMMFYHKYLETVIETSEGFHEINDLLMRLLQACDTRGDE</sequence>
<feature type="coiled-coil region" evidence="2">
    <location>
        <begin position="92"/>
        <end position="128"/>
    </location>
</feature>
<feature type="domain" description="DUF4200" evidence="4">
    <location>
        <begin position="34"/>
        <end position="151"/>
    </location>
</feature>
<dbReference type="PANTHER" id="PTHR21683">
    <property type="entry name" value="COILED-COIL DOMAIN-CONTAINING PROTEIN 42 LIKE-2-LIKE-RELATED"/>
    <property type="match status" value="1"/>
</dbReference>
<evidence type="ECO:0000313" key="5">
    <source>
        <dbReference type="EMBL" id="KAL2634869.1"/>
    </source>
</evidence>
<reference evidence="5 6" key="1">
    <citation type="submission" date="2024-09" db="EMBL/GenBank/DDBJ databases">
        <title>Chromosome-scale assembly of Riccia fluitans.</title>
        <authorList>
            <person name="Paukszto L."/>
            <person name="Sawicki J."/>
            <person name="Karawczyk K."/>
            <person name="Piernik-Szablinska J."/>
            <person name="Szczecinska M."/>
            <person name="Mazdziarz M."/>
        </authorList>
    </citation>
    <scope>NUCLEOTIDE SEQUENCE [LARGE SCALE GENOMIC DNA]</scope>
    <source>
        <strain evidence="5">Rf_01</strain>
        <tissue evidence="5">Aerial parts of the thallus</tissue>
    </source>
</reference>
<dbReference type="EMBL" id="JBHFFA010000003">
    <property type="protein sequence ID" value="KAL2634869.1"/>
    <property type="molecule type" value="Genomic_DNA"/>
</dbReference>
<feature type="coiled-coil region" evidence="2">
    <location>
        <begin position="34"/>
        <end position="68"/>
    </location>
</feature>
<evidence type="ECO:0000259" key="4">
    <source>
        <dbReference type="Pfam" id="PF13863"/>
    </source>
</evidence>
<name>A0ABD1YYJ5_9MARC</name>
<keyword evidence="6" id="KW-1185">Reference proteome</keyword>
<evidence type="ECO:0000256" key="1">
    <source>
        <dbReference type="ARBA" id="ARBA00023054"/>
    </source>
</evidence>
<dbReference type="PANTHER" id="PTHR21683:SF2">
    <property type="entry name" value="COILED-COIL DOMAIN-CONTAINING PROTEIN 42 LIKE-2-LIKE"/>
    <property type="match status" value="1"/>
</dbReference>
<proteinExistence type="predicted"/>
<dbReference type="Pfam" id="PF13863">
    <property type="entry name" value="DUF4200"/>
    <property type="match status" value="1"/>
</dbReference>
<accession>A0ABD1YYJ5</accession>
<dbReference type="Proteomes" id="UP001605036">
    <property type="component" value="Unassembled WGS sequence"/>
</dbReference>
<comment type="caution">
    <text evidence="5">The sequence shown here is derived from an EMBL/GenBank/DDBJ whole genome shotgun (WGS) entry which is preliminary data.</text>
</comment>
<feature type="region of interest" description="Disordered" evidence="3">
    <location>
        <begin position="1"/>
        <end position="25"/>
    </location>
</feature>
<dbReference type="AlphaFoldDB" id="A0ABD1YYJ5"/>
<keyword evidence="1 2" id="KW-0175">Coiled coil</keyword>
<evidence type="ECO:0000256" key="3">
    <source>
        <dbReference type="SAM" id="MobiDB-lite"/>
    </source>
</evidence>
<dbReference type="GO" id="GO:0005856">
    <property type="term" value="C:cytoskeleton"/>
    <property type="evidence" value="ECO:0007669"/>
    <property type="project" value="UniProtKB-ARBA"/>
</dbReference>